<evidence type="ECO:0000313" key="6">
    <source>
        <dbReference type="Proteomes" id="UP001255856"/>
    </source>
</evidence>
<evidence type="ECO:0000256" key="3">
    <source>
        <dbReference type="SAM" id="Phobius"/>
    </source>
</evidence>
<keyword evidence="6" id="KW-1185">Reference proteome</keyword>
<accession>A0AAD9ING0</accession>
<feature type="transmembrane region" description="Helical" evidence="3">
    <location>
        <begin position="246"/>
        <end position="266"/>
    </location>
</feature>
<dbReference type="InterPro" id="IPR036770">
    <property type="entry name" value="Ankyrin_rpt-contain_sf"/>
</dbReference>
<name>A0AAD9ING0_PROWI</name>
<reference evidence="5" key="1">
    <citation type="submission" date="2021-01" db="EMBL/GenBank/DDBJ databases">
        <authorList>
            <person name="Eckstrom K.M.E."/>
        </authorList>
    </citation>
    <scope>NUCLEOTIDE SEQUENCE</scope>
    <source>
        <strain evidence="5">UVCC 0001</strain>
    </source>
</reference>
<feature type="domain" description="C3H1-type" evidence="4">
    <location>
        <begin position="949"/>
        <end position="976"/>
    </location>
</feature>
<evidence type="ECO:0000256" key="1">
    <source>
        <dbReference type="PROSITE-ProRule" id="PRU00723"/>
    </source>
</evidence>
<keyword evidence="1" id="KW-0862">Zinc</keyword>
<dbReference type="AlphaFoldDB" id="A0AAD9ING0"/>
<dbReference type="SUPFAM" id="SSF48403">
    <property type="entry name" value="Ankyrin repeat"/>
    <property type="match status" value="1"/>
</dbReference>
<evidence type="ECO:0000259" key="4">
    <source>
        <dbReference type="PROSITE" id="PS50103"/>
    </source>
</evidence>
<dbReference type="PROSITE" id="PS50103">
    <property type="entry name" value="ZF_C3H1"/>
    <property type="match status" value="1"/>
</dbReference>
<protein>
    <recommendedName>
        <fullName evidence="4">C3H1-type domain-containing protein</fullName>
    </recommendedName>
</protein>
<dbReference type="Gene3D" id="1.25.40.20">
    <property type="entry name" value="Ankyrin repeat-containing domain"/>
    <property type="match status" value="1"/>
</dbReference>
<organism evidence="5 6">
    <name type="scientific">Prototheca wickerhamii</name>
    <dbReference type="NCBI Taxonomy" id="3111"/>
    <lineage>
        <taxon>Eukaryota</taxon>
        <taxon>Viridiplantae</taxon>
        <taxon>Chlorophyta</taxon>
        <taxon>core chlorophytes</taxon>
        <taxon>Trebouxiophyceae</taxon>
        <taxon>Chlorellales</taxon>
        <taxon>Chlorellaceae</taxon>
        <taxon>Prototheca</taxon>
    </lineage>
</organism>
<keyword evidence="3" id="KW-0812">Transmembrane</keyword>
<dbReference type="EMBL" id="JASFZW010000002">
    <property type="protein sequence ID" value="KAK2079672.1"/>
    <property type="molecule type" value="Genomic_DNA"/>
</dbReference>
<sequence>MPPEPTRIAAGARPRPGRGRGPKSGSTCASKGRLADKAAQSAVAERLHWLLSALLPSALCALDVRAARASDASVKALANAVLTTACLLSMPVPLLKTLLEIDWARLLDAYHRDALRDVRSLSREDSGGSAAWADRPLDPRLLRPVLSLLRRSAQGAPRLPAPLRAPTSSGSDDLEALCMLEGVRPLHAAAMAGHAAACELLLSTHAVDAWARTASGETAAQLAPRDAPMVRALLSRRAGGDRWRGALAWVVTCWLTLVAFLVLWTGPRLDGVSAHRTPAARPLLAAHVRRARRRRRAAAVALVRDLLAALRDEAADADAHARLAAALAQFEAARAEADGGRAAQGRLGVKAASLLPAASSDDCFSSIKASLVPPLSSALKDPALLASAGASGTILSPTSTLVDQDVFWRTHSDVSAATLESSESDIVSRAGSTEGGAAVQHPPRGSARALVLEGSTAESALAVAERSSLRARALAALEIDAATGIPALLFVPGAAQERTSRVPPDCIVAAVERAAIQSACALDAIELALHLEAEGGCVALAEEALEASREAGDVASSPQLAGAALRWLWCLACRRPASPALLWRVHEALEAWKACTADAGVTDVANGIVETSADGHAADWRGLAGVAAGHLEAWSRTVAADAALRRAVRASSLLGADEDSLEASPPRPEAIEPTCSQAAERRLTRWLTGLREAVAEHGAQASVGAVSTARARLAQLDAALKALAALADAVAAVQGLYVQEPASYRDAAELAAPKAAALDDLAAAIEAASDAPELQRDCRAAHRLLLAHRLDVRVAAVRARISAALSSKQTDAQLAAFAGECGASVEAALADCAPGEKTAKCLVSDMALSAPAFRMATLLQEAVATLCRADGDARQLASRQEVFGVLEDAESVLGGAGVADGPLASRALATLSKAVACAWETLLAPVGTDAKADARGGAAPPALGASSALAPTSVCVFFQSGYCQAGTQCAHSHDLDAGPWTGLSRLSPFPAAPSPAPPLGRTTSFPPRMPASFAFGAPGSEAFCADLAALPARPRLDALSAEPAPSAAAALPARGEPGEASVEDLSLLESMLPDFLCLKRDASQ</sequence>
<comment type="caution">
    <text evidence="5">The sequence shown here is derived from an EMBL/GenBank/DDBJ whole genome shotgun (WGS) entry which is preliminary data.</text>
</comment>
<evidence type="ECO:0000313" key="5">
    <source>
        <dbReference type="EMBL" id="KAK2079672.1"/>
    </source>
</evidence>
<evidence type="ECO:0000256" key="2">
    <source>
        <dbReference type="SAM" id="MobiDB-lite"/>
    </source>
</evidence>
<gene>
    <name evidence="5" type="ORF">QBZ16_002067</name>
</gene>
<keyword evidence="1" id="KW-0863">Zinc-finger</keyword>
<feature type="region of interest" description="Disordered" evidence="2">
    <location>
        <begin position="1"/>
        <end position="32"/>
    </location>
</feature>
<dbReference type="GO" id="GO:0008270">
    <property type="term" value="F:zinc ion binding"/>
    <property type="evidence" value="ECO:0007669"/>
    <property type="project" value="UniProtKB-KW"/>
</dbReference>
<feature type="zinc finger region" description="C3H1-type" evidence="1">
    <location>
        <begin position="949"/>
        <end position="976"/>
    </location>
</feature>
<dbReference type="InterPro" id="IPR000571">
    <property type="entry name" value="Znf_CCCH"/>
</dbReference>
<keyword evidence="1" id="KW-0479">Metal-binding</keyword>
<keyword evidence="3" id="KW-0472">Membrane</keyword>
<dbReference type="Proteomes" id="UP001255856">
    <property type="component" value="Unassembled WGS sequence"/>
</dbReference>
<proteinExistence type="predicted"/>
<keyword evidence="3" id="KW-1133">Transmembrane helix</keyword>